<evidence type="ECO:0000313" key="1">
    <source>
        <dbReference type="EMBL" id="AIT08790.1"/>
    </source>
</evidence>
<keyword evidence="2" id="KW-1185">Reference proteome</keyword>
<dbReference type="KEGG" id="frf:LO80_01560"/>
<dbReference type="Proteomes" id="UP000029672">
    <property type="component" value="Chromosome"/>
</dbReference>
<evidence type="ECO:0000313" key="2">
    <source>
        <dbReference type="Proteomes" id="UP000029672"/>
    </source>
</evidence>
<dbReference type="HOGENOM" id="CLU_515589_0_0_6"/>
<proteinExistence type="predicted"/>
<reference evidence="1 2" key="1">
    <citation type="submission" date="2014-10" db="EMBL/GenBank/DDBJ databases">
        <title>Whole genome sequence of Francisella endociliophora strain FSC1006, isolated from a laboratory culture of the marine ciliate Euplotes raikovi.</title>
        <authorList>
            <person name="Granberg M."/>
            <person name="Backman S."/>
            <person name="Lundmark E."/>
            <person name="Nilsson E."/>
            <person name="Karlsson E."/>
            <person name="Thelaus J."/>
            <person name="Ohrman C."/>
            <person name="Larkeryd A."/>
            <person name="Stenberg P."/>
        </authorList>
    </citation>
    <scope>NUCLEOTIDE SEQUENCE [LARGE SCALE GENOMIC DNA]</scope>
    <source>
        <strain evidence="1 2">FSC1006</strain>
    </source>
</reference>
<sequence length="528" mass="59037">MNQSYYSNYIRFFQQIIFFHNLYTFLKGTYDKDKLALSNSIELVLKQAKPIDIDRSQFQEAVKKYSKQYAQKAISKADSTTGKAYKLADDLLNGKSVSGDLISLTKDKRVETAVISFVNKVHIRYVNHEFTKSLLSYKPQRKYFTDLLENSFELTNFFGSGEGSVTKILLSSNFDVNVVRGQEVSATLAKAARGRNISVEDRYYRGQTHFFLEENAYKEFQNQVHEETQQHLDKLKSNNLIDKEMYDDLKNQKTSLGSLRYQAITGAIESAYGAYSAINELNEELEKLQKTEGMENAIVCLGLTKQIFEIQNNCVKVINEYNNFKLSNSLLKTVPCTELFGSMESKIKAGKARKKALDSLMKTNDVVVGTLGLGISTLQLIQSVRSLSESMNQNDEHVIRADIANFINSGATTLSSAKTIADTLKGAEKEVTKKVVETTAKGIGSGASGIGSAAQKGGTNLILDKVEKSAVVNIIERAGIRAAAFLSIPYLGEVLLVIDIATTLWQMWEEANKDNIYQQWVKLSNLYP</sequence>
<gene>
    <name evidence="1" type="ORF">LO80_01560</name>
</gene>
<accession>A0A097EMK3</accession>
<organism evidence="1 2">
    <name type="scientific">Candidatus Francisella endociliophora</name>
    <dbReference type="NCBI Taxonomy" id="653937"/>
    <lineage>
        <taxon>Bacteria</taxon>
        <taxon>Pseudomonadati</taxon>
        <taxon>Pseudomonadota</taxon>
        <taxon>Gammaproteobacteria</taxon>
        <taxon>Thiotrichales</taxon>
        <taxon>Francisellaceae</taxon>
        <taxon>Francisella</taxon>
    </lineage>
</organism>
<name>A0A097EMK3_9GAMM</name>
<dbReference type="AlphaFoldDB" id="A0A097EMK3"/>
<protein>
    <submittedName>
        <fullName evidence="1">Uncharacterized protein</fullName>
    </submittedName>
</protein>
<dbReference type="EMBL" id="CP009574">
    <property type="protein sequence ID" value="AIT08790.1"/>
    <property type="molecule type" value="Genomic_DNA"/>
</dbReference>